<keyword evidence="2" id="KW-0472">Membrane</keyword>
<keyword evidence="3" id="KW-0564">Palmitate</keyword>
<dbReference type="Pfam" id="PF09864">
    <property type="entry name" value="MliC"/>
    <property type="match status" value="1"/>
</dbReference>
<dbReference type="AlphaFoldDB" id="A0A285UP63"/>
<reference evidence="8 9" key="1">
    <citation type="submission" date="2017-08" db="EMBL/GenBank/DDBJ databases">
        <authorList>
            <person name="de Groot N.N."/>
        </authorList>
    </citation>
    <scope>NUCLEOTIDE SEQUENCE [LARGE SCALE GENOMIC DNA]</scope>
    <source>
        <strain evidence="8 9">JC85</strain>
    </source>
</reference>
<evidence type="ECO:0000313" key="8">
    <source>
        <dbReference type="EMBL" id="SOC43612.1"/>
    </source>
</evidence>
<feature type="domain" description="C-type lysozyme inhibitor" evidence="7">
    <location>
        <begin position="161"/>
        <end position="222"/>
    </location>
</feature>
<dbReference type="InterPro" id="IPR018660">
    <property type="entry name" value="MliC"/>
</dbReference>
<keyword evidence="8" id="KW-0346">Stress response</keyword>
<dbReference type="Gene3D" id="2.40.128.200">
    <property type="match status" value="1"/>
</dbReference>
<dbReference type="PANTHER" id="PTHR35535">
    <property type="entry name" value="HEAT SHOCK PROTEIN HSLJ"/>
    <property type="match status" value="1"/>
</dbReference>
<dbReference type="Pfam" id="PF03724">
    <property type="entry name" value="META"/>
    <property type="match status" value="1"/>
</dbReference>
<keyword evidence="1 5" id="KW-0732">Signal</keyword>
<accession>A0A285UP63</accession>
<dbReference type="InterPro" id="IPR053147">
    <property type="entry name" value="Hsp_HslJ-like"/>
</dbReference>
<feature type="chain" id="PRO_5012944905" evidence="5">
    <location>
        <begin position="24"/>
        <end position="238"/>
    </location>
</feature>
<organism evidence="8 9">
    <name type="scientific">Rhizobium subbaraonis</name>
    <dbReference type="NCBI Taxonomy" id="908946"/>
    <lineage>
        <taxon>Bacteria</taxon>
        <taxon>Pseudomonadati</taxon>
        <taxon>Pseudomonadota</taxon>
        <taxon>Alphaproteobacteria</taxon>
        <taxon>Hyphomicrobiales</taxon>
        <taxon>Rhizobiaceae</taxon>
        <taxon>Rhizobium/Agrobacterium group</taxon>
        <taxon>Rhizobium</taxon>
    </lineage>
</organism>
<dbReference type="EMBL" id="OBQD01000011">
    <property type="protein sequence ID" value="SOC43612.1"/>
    <property type="molecule type" value="Genomic_DNA"/>
</dbReference>
<keyword evidence="9" id="KW-1185">Reference proteome</keyword>
<evidence type="ECO:0000259" key="6">
    <source>
        <dbReference type="Pfam" id="PF03724"/>
    </source>
</evidence>
<dbReference type="InterPro" id="IPR038670">
    <property type="entry name" value="HslJ-like_sf"/>
</dbReference>
<evidence type="ECO:0000259" key="7">
    <source>
        <dbReference type="Pfam" id="PF09864"/>
    </source>
</evidence>
<dbReference type="Gene3D" id="2.40.128.270">
    <property type="match status" value="1"/>
</dbReference>
<dbReference type="Proteomes" id="UP000219167">
    <property type="component" value="Unassembled WGS sequence"/>
</dbReference>
<name>A0A285UP63_9HYPH</name>
<proteinExistence type="predicted"/>
<gene>
    <name evidence="8" type="ORF">SAMN05892877_111164</name>
</gene>
<feature type="signal peptide" evidence="5">
    <location>
        <begin position="1"/>
        <end position="23"/>
    </location>
</feature>
<evidence type="ECO:0000313" key="9">
    <source>
        <dbReference type="Proteomes" id="UP000219167"/>
    </source>
</evidence>
<feature type="domain" description="DUF306" evidence="6">
    <location>
        <begin position="33"/>
        <end position="135"/>
    </location>
</feature>
<keyword evidence="4" id="KW-0449">Lipoprotein</keyword>
<evidence type="ECO:0000256" key="3">
    <source>
        <dbReference type="ARBA" id="ARBA00023139"/>
    </source>
</evidence>
<dbReference type="SUPFAM" id="SSF141488">
    <property type="entry name" value="YdhA-like"/>
    <property type="match status" value="1"/>
</dbReference>
<evidence type="ECO:0000256" key="2">
    <source>
        <dbReference type="ARBA" id="ARBA00023136"/>
    </source>
</evidence>
<dbReference type="InterPro" id="IPR005184">
    <property type="entry name" value="DUF306_Meta_HslJ"/>
</dbReference>
<evidence type="ECO:0000256" key="5">
    <source>
        <dbReference type="SAM" id="SignalP"/>
    </source>
</evidence>
<dbReference type="RefSeq" id="WP_245423564.1">
    <property type="nucleotide sequence ID" value="NZ_OBQD01000011.1"/>
</dbReference>
<sequence length="238" mass="25179">MRFSVNALAAVLLSLGSATGLFAAEALPPGLSATWVVEDLSGKGVIDNLQTTLEIRTDGSYGGNGGCNTYRGNLKFEADGSVTFAPAAATRKMCAPAVMDQEQRFFDALGTVKSWKLENGLLLLADKDGGHAMRLAMLRNTTDIVLQIPNTVTVDRQTVSYDCDGDLKVKADYINAESVSLAILTFGENFVIASNVIAGSGARYAGGQFEWWTKGDEGTLRDMTSGAVVPGIACRKAP</sequence>
<dbReference type="InterPro" id="IPR036328">
    <property type="entry name" value="MliC_sf"/>
</dbReference>
<evidence type="ECO:0000256" key="1">
    <source>
        <dbReference type="ARBA" id="ARBA00022729"/>
    </source>
</evidence>
<protein>
    <submittedName>
        <fullName evidence="8">Heat shock protein HslJ</fullName>
    </submittedName>
</protein>
<dbReference type="PANTHER" id="PTHR35535:SF1">
    <property type="entry name" value="HEAT SHOCK PROTEIN HSLJ"/>
    <property type="match status" value="1"/>
</dbReference>
<evidence type="ECO:0000256" key="4">
    <source>
        <dbReference type="ARBA" id="ARBA00023288"/>
    </source>
</evidence>